<dbReference type="EMBL" id="CP134145">
    <property type="protein sequence ID" value="WNC70615.1"/>
    <property type="molecule type" value="Genomic_DNA"/>
</dbReference>
<proteinExistence type="inferred from homology"/>
<keyword evidence="4" id="KW-0472">Membrane</keyword>
<feature type="DNA-binding region" description="OmpR/PhoB-type" evidence="3">
    <location>
        <begin position="4"/>
        <end position="103"/>
    </location>
</feature>
<evidence type="ECO:0000256" key="4">
    <source>
        <dbReference type="SAM" id="Phobius"/>
    </source>
</evidence>
<dbReference type="RefSeq" id="WP_348389754.1">
    <property type="nucleotide sequence ID" value="NZ_CP134145.1"/>
</dbReference>
<reference evidence="7" key="1">
    <citation type="submission" date="2023-09" db="EMBL/GenBank/DDBJ databases">
        <authorList>
            <person name="Li S."/>
            <person name="Li X."/>
            <person name="Zhang C."/>
            <person name="Zhao Z."/>
        </authorList>
    </citation>
    <scope>NUCLEOTIDE SEQUENCE [LARGE SCALE GENOMIC DNA]</scope>
    <source>
        <strain evidence="7">SQ149</strain>
    </source>
</reference>
<dbReference type="Gene3D" id="2.130.10.10">
    <property type="entry name" value="YVTN repeat-like/Quinoprotein amine dehydrogenase"/>
    <property type="match status" value="1"/>
</dbReference>
<dbReference type="InterPro" id="IPR036388">
    <property type="entry name" value="WH-like_DNA-bd_sf"/>
</dbReference>
<dbReference type="Proteomes" id="UP001258994">
    <property type="component" value="Chromosome"/>
</dbReference>
<keyword evidence="2 3" id="KW-0238">DNA-binding</keyword>
<dbReference type="InterPro" id="IPR016032">
    <property type="entry name" value="Sig_transdc_resp-reg_C-effctor"/>
</dbReference>
<accession>A0ABY9TPI1</accession>
<dbReference type="InterPro" id="IPR001867">
    <property type="entry name" value="OmpR/PhoB-type_DNA-bd"/>
</dbReference>
<protein>
    <submittedName>
        <fullName evidence="6">Winged helix-turn-helix domain-containing protein</fullName>
    </submittedName>
</protein>
<dbReference type="InterPro" id="IPR011659">
    <property type="entry name" value="WD40"/>
</dbReference>
<organism evidence="6 7">
    <name type="scientific">Thalassotalea psychrophila</name>
    <dbReference type="NCBI Taxonomy" id="3065647"/>
    <lineage>
        <taxon>Bacteria</taxon>
        <taxon>Pseudomonadati</taxon>
        <taxon>Pseudomonadota</taxon>
        <taxon>Gammaproteobacteria</taxon>
        <taxon>Alteromonadales</taxon>
        <taxon>Colwelliaceae</taxon>
        <taxon>Thalassotalea</taxon>
    </lineage>
</organism>
<dbReference type="SMART" id="SM00862">
    <property type="entry name" value="Trans_reg_C"/>
    <property type="match status" value="1"/>
</dbReference>
<dbReference type="SUPFAM" id="SSF82171">
    <property type="entry name" value="DPP6 N-terminal domain-like"/>
    <property type="match status" value="1"/>
</dbReference>
<keyword evidence="4" id="KW-0812">Transmembrane</keyword>
<comment type="similarity">
    <text evidence="1">Belongs to the TolB family.</text>
</comment>
<keyword evidence="7" id="KW-1185">Reference proteome</keyword>
<dbReference type="InterPro" id="IPR011042">
    <property type="entry name" value="6-blade_b-propeller_TolB-like"/>
</dbReference>
<evidence type="ECO:0000256" key="2">
    <source>
        <dbReference type="ARBA" id="ARBA00023125"/>
    </source>
</evidence>
<dbReference type="Gene3D" id="2.120.10.30">
    <property type="entry name" value="TolB, C-terminal domain"/>
    <property type="match status" value="2"/>
</dbReference>
<dbReference type="PANTHER" id="PTHR36842:SF1">
    <property type="entry name" value="PROTEIN TOLB"/>
    <property type="match status" value="1"/>
</dbReference>
<feature type="domain" description="OmpR/PhoB-type" evidence="5">
    <location>
        <begin position="4"/>
        <end position="103"/>
    </location>
</feature>
<evidence type="ECO:0000313" key="7">
    <source>
        <dbReference type="Proteomes" id="UP001258994"/>
    </source>
</evidence>
<dbReference type="Gene3D" id="1.10.10.10">
    <property type="entry name" value="Winged helix-like DNA-binding domain superfamily/Winged helix DNA-binding domain"/>
    <property type="match status" value="1"/>
</dbReference>
<keyword evidence="4" id="KW-1133">Transmembrane helix</keyword>
<dbReference type="PANTHER" id="PTHR36842">
    <property type="entry name" value="PROTEIN TOLB HOMOLOG"/>
    <property type="match status" value="1"/>
</dbReference>
<dbReference type="Pfam" id="PF07676">
    <property type="entry name" value="PD40"/>
    <property type="match status" value="2"/>
</dbReference>
<dbReference type="InterPro" id="IPR015943">
    <property type="entry name" value="WD40/YVTN_repeat-like_dom_sf"/>
</dbReference>
<evidence type="ECO:0000313" key="6">
    <source>
        <dbReference type="EMBL" id="WNC70615.1"/>
    </source>
</evidence>
<dbReference type="SUPFAM" id="SSF46894">
    <property type="entry name" value="C-terminal effector domain of the bipartite response regulators"/>
    <property type="match status" value="1"/>
</dbReference>
<evidence type="ECO:0000256" key="1">
    <source>
        <dbReference type="ARBA" id="ARBA00009820"/>
    </source>
</evidence>
<name>A0ABY9TPI1_9GAMM</name>
<feature type="transmembrane region" description="Helical" evidence="4">
    <location>
        <begin position="137"/>
        <end position="154"/>
    </location>
</feature>
<evidence type="ECO:0000256" key="3">
    <source>
        <dbReference type="PROSITE-ProRule" id="PRU01091"/>
    </source>
</evidence>
<dbReference type="PROSITE" id="PS51755">
    <property type="entry name" value="OMPR_PHOB"/>
    <property type="match status" value="1"/>
</dbReference>
<evidence type="ECO:0000259" key="5">
    <source>
        <dbReference type="PROSITE" id="PS51755"/>
    </source>
</evidence>
<gene>
    <name evidence="6" type="ORF">RGQ13_10765</name>
</gene>
<sequence>MFQNNSYSLSSIKVQPSDYSILFANGEKLQLQPKLIEVLGYLASQYPRVVPREEIIENVWAGNSYVGEKALTNAIWNLRQKLKQHEQTEIIETIRKSGYRLLVKPELDAPIDEITTGVLPRSQTVAKDKRTTNKWRFTTSIYAFASFALLYFIWHQIAIHNSIKEPIFEQITTEPGSELFTSPSPDGRFIVYQWNDHQGISNLFMRDRTQPQLKAQQLTFDDAKQGFSVWSSDGDYLYFARKDKTNNSCELVQMQVKTHEDKVIAQCPKKGGYYYIDISADGKTLAFHGRKQSDDSAGIYFLDLTSKGLSQKRFSCTVNCSHRDRDMSFSPDGKFIAVSRRFSSFEENIFLINLASKQETQLTFNEEDIVGMTWHPSGKHIVFATQRADVRKGYMVKPDTGEITNLNIEGFSYPKYSSQSAELFFQHRLEHYQVSSLSVNSDFPSSPFPVLQSKFNHLSPDYSSVHNKIIYVSNESGFYEVWASNHDGSKREQLTFLEDTVRHPKWSNDGTKVAFLSASRTDKGDKIYILDFKSKKLKQLNSQFNQHNRPTWSYDDKSIITAVYTDEYTDLHKFELLSGESKRLTFDGARSGVLSQNDTLYYTRVSGGLYKRNLSSVKSDSINIINRNKLNSTYSWVYTKHGVYFNHHEGNSTQLFFYNFNDMSYTAFIKQPRNSVADSTNLTHIEDKQLLLFTGESFPQADISKLQHPKLL</sequence>
<dbReference type="CDD" id="cd00383">
    <property type="entry name" value="trans_reg_C"/>
    <property type="match status" value="1"/>
</dbReference>
<dbReference type="Pfam" id="PF00486">
    <property type="entry name" value="Trans_reg_C"/>
    <property type="match status" value="1"/>
</dbReference>